<dbReference type="PANTHER" id="PTHR21551:SF0">
    <property type="entry name" value="PROTEIN ASSOCIATED WITH TOPO II RELATED-1, ISOFORM A"/>
    <property type="match status" value="1"/>
</dbReference>
<evidence type="ECO:0000259" key="8">
    <source>
        <dbReference type="Pfam" id="PF09770"/>
    </source>
</evidence>
<evidence type="ECO:0000256" key="3">
    <source>
        <dbReference type="ARBA" id="ARBA00009138"/>
    </source>
</evidence>
<protein>
    <recommendedName>
        <fullName evidence="8">mRNA decay factor PAT1 domain-containing protein</fullName>
    </recommendedName>
</protein>
<dbReference type="PANTHER" id="PTHR21551">
    <property type="entry name" value="TOPOISOMERASE II-ASSOCIATED PROTEIN PAT1"/>
    <property type="match status" value="1"/>
</dbReference>
<gene>
    <name evidence="9" type="ORF">JI435_086950</name>
</gene>
<keyword evidence="5" id="KW-0694">RNA-binding</keyword>
<evidence type="ECO:0000313" key="10">
    <source>
        <dbReference type="Proteomes" id="UP000663193"/>
    </source>
</evidence>
<sequence length="863" mass="96437">MSFFGFDTNMPRDRGHAANAPGFGQHDAFAGLSSGGAGDDDVIDFEETYDGLGNRLDDADDAFNDDTFGGPPIQQSVDKHFDFAGQTSKVSNILQEEQMLFQARQGHPQQQYKPPVPQASKPNRSGYESYKDPEYIPQLEARADIWGLKPKQQAQPSHHEPQRQSHSPAPQAVPARKLMSLDEVEAMMRAQSIGNEPRGAPPMQHQMQQHQMQYQGPPPGYSPQQFPHGQPPFPGMQGGPPGQYAPQILQRPQQHQQHQPHPQQSQHQASQRQQQMRAELPAQPVHPQAPQQPTILQRQKPQANEPSAQQQRQTPTPQTQAQGPPTQPRQILQNPNRLAGQGQPMAQPGQQAQRGQGQGHNRGPSFPGMVITHPEQLLQLSEAERAAFLEEDAKRAKRNHKIAQLAKDNGLMTPQDKNFITRIQLQQLMTATGNLDERGPEAAIAEDFYYQVFSQIRGAPRQNPQQPASQFAQTYLFQTNNRFGARRNGRGGDNHMQRMEQQIQRAVEAAKARPKARQLVVEGSLGKIAFSNSKTPRPLLNIKRSEAGQKQPKSTIADRKEALRNIENVYVTLMQMEDHERAMPPPINPDSNPEAIQAHMEWRSKIDTLHQQLWQNTKIMEPLNPNAAAPHPFISILSHAKGKKAVPRLFRHIDEQERITVVTMIVVHLDQLSVVNQAIALPEEPLNPAVREEVELFSATVLPPLFAHMSESPLNIIIGLLGLILDRTNLHVVARSKIGLSLLTILISRAELLKQSAPETANAEWEQWNVLYNRLFDSVEPVLPFLFPGSINETDDMYIWQYLAAMGVGASPEQQQRLVLGVKDRVMETVNVSKALPTDMASARLANVNLFMRAIGLDVELLG</sequence>
<dbReference type="Pfam" id="PF09770">
    <property type="entry name" value="PAT1"/>
    <property type="match status" value="1"/>
</dbReference>
<feature type="region of interest" description="Disordered" evidence="7">
    <location>
        <begin position="194"/>
        <end position="370"/>
    </location>
</feature>
<name>A0A7U2I0R7_PHANO</name>
<keyword evidence="10" id="KW-1185">Reference proteome</keyword>
<evidence type="ECO:0000313" key="9">
    <source>
        <dbReference type="EMBL" id="QRC97529.1"/>
    </source>
</evidence>
<accession>A0A7U2I0R7</accession>
<evidence type="ECO:0000256" key="2">
    <source>
        <dbReference type="ARBA" id="ARBA00004201"/>
    </source>
</evidence>
<dbReference type="OMA" id="YLEHSGH"/>
<comment type="subcellular location">
    <subcellularLocation>
        <location evidence="2">Cytoplasm</location>
        <location evidence="2">P-body</location>
    </subcellularLocation>
    <subcellularLocation>
        <location evidence="1">Nucleus</location>
    </subcellularLocation>
</comment>
<comment type="similarity">
    <text evidence="3">Belongs to the PAT1 family.</text>
</comment>
<keyword evidence="6" id="KW-0539">Nucleus</keyword>
<dbReference type="AlphaFoldDB" id="A0A7U2I0R7"/>
<proteinExistence type="inferred from homology"/>
<dbReference type="KEGG" id="pno:SNOG_08695"/>
<dbReference type="GO" id="GO:0005634">
    <property type="term" value="C:nucleus"/>
    <property type="evidence" value="ECO:0007669"/>
    <property type="project" value="UniProtKB-SubCell"/>
</dbReference>
<dbReference type="GO" id="GO:0000932">
    <property type="term" value="C:P-body"/>
    <property type="evidence" value="ECO:0007669"/>
    <property type="project" value="UniProtKB-SubCell"/>
</dbReference>
<evidence type="ECO:0000256" key="5">
    <source>
        <dbReference type="ARBA" id="ARBA00022884"/>
    </source>
</evidence>
<feature type="compositionally biased region" description="Polar residues" evidence="7">
    <location>
        <begin position="294"/>
        <end position="307"/>
    </location>
</feature>
<dbReference type="GO" id="GO:0000290">
    <property type="term" value="P:deadenylation-dependent decapping of nuclear-transcribed mRNA"/>
    <property type="evidence" value="ECO:0007669"/>
    <property type="project" value="InterPro"/>
</dbReference>
<dbReference type="RefSeq" id="XP_001799004.1">
    <property type="nucleotide sequence ID" value="XM_001798952.1"/>
</dbReference>
<feature type="region of interest" description="Disordered" evidence="7">
    <location>
        <begin position="104"/>
        <end position="131"/>
    </location>
</feature>
<feature type="compositionally biased region" description="Low complexity" evidence="7">
    <location>
        <begin position="201"/>
        <end position="215"/>
    </location>
</feature>
<evidence type="ECO:0000256" key="1">
    <source>
        <dbReference type="ARBA" id="ARBA00004123"/>
    </source>
</evidence>
<feature type="region of interest" description="Disordered" evidence="7">
    <location>
        <begin position="150"/>
        <end position="175"/>
    </location>
</feature>
<dbReference type="EMBL" id="CP069029">
    <property type="protein sequence ID" value="QRC97529.1"/>
    <property type="molecule type" value="Genomic_DNA"/>
</dbReference>
<evidence type="ECO:0000256" key="6">
    <source>
        <dbReference type="ARBA" id="ARBA00023242"/>
    </source>
</evidence>
<dbReference type="InterPro" id="IPR039900">
    <property type="entry name" value="Pat1-like"/>
</dbReference>
<dbReference type="VEuPathDB" id="FungiDB:JI435_086950"/>
<feature type="compositionally biased region" description="Low complexity" evidence="7">
    <location>
        <begin position="339"/>
        <end position="355"/>
    </location>
</feature>
<feature type="compositionally biased region" description="Low complexity" evidence="7">
    <location>
        <begin position="245"/>
        <end position="293"/>
    </location>
</feature>
<feature type="domain" description="mRNA decay factor PAT1" evidence="8">
    <location>
        <begin position="1"/>
        <end position="860"/>
    </location>
</feature>
<dbReference type="GO" id="GO:0003723">
    <property type="term" value="F:RNA binding"/>
    <property type="evidence" value="ECO:0007669"/>
    <property type="project" value="UniProtKB-KW"/>
</dbReference>
<keyword evidence="4" id="KW-0963">Cytoplasm</keyword>
<dbReference type="OrthoDB" id="74835at2759"/>
<dbReference type="InterPro" id="IPR019167">
    <property type="entry name" value="PAT1_dom"/>
</dbReference>
<reference evidence="10" key="1">
    <citation type="journal article" date="2021" name="BMC Genomics">
        <title>Chromosome-level genome assembly and manually-curated proteome of model necrotroph Parastagonospora nodorum Sn15 reveals a genome-wide trove of candidate effector homologs, and redundancy of virulence-related functions within an accessory chromosome.</title>
        <authorList>
            <person name="Bertazzoni S."/>
            <person name="Jones D.A.B."/>
            <person name="Phan H.T."/>
            <person name="Tan K.-C."/>
            <person name="Hane J.K."/>
        </authorList>
    </citation>
    <scope>NUCLEOTIDE SEQUENCE [LARGE SCALE GENOMIC DNA]</scope>
    <source>
        <strain evidence="10">SN15 / ATCC MYA-4574 / FGSC 10173)</strain>
    </source>
</reference>
<evidence type="ECO:0000256" key="7">
    <source>
        <dbReference type="SAM" id="MobiDB-lite"/>
    </source>
</evidence>
<dbReference type="Proteomes" id="UP000663193">
    <property type="component" value="Chromosome 7"/>
</dbReference>
<organism evidence="9 10">
    <name type="scientific">Phaeosphaeria nodorum (strain SN15 / ATCC MYA-4574 / FGSC 10173)</name>
    <name type="common">Glume blotch fungus</name>
    <name type="synonym">Parastagonospora nodorum</name>
    <dbReference type="NCBI Taxonomy" id="321614"/>
    <lineage>
        <taxon>Eukaryota</taxon>
        <taxon>Fungi</taxon>
        <taxon>Dikarya</taxon>
        <taxon>Ascomycota</taxon>
        <taxon>Pezizomycotina</taxon>
        <taxon>Dothideomycetes</taxon>
        <taxon>Pleosporomycetidae</taxon>
        <taxon>Pleosporales</taxon>
        <taxon>Pleosporineae</taxon>
        <taxon>Phaeosphaeriaceae</taxon>
        <taxon>Parastagonospora</taxon>
    </lineage>
</organism>
<evidence type="ECO:0000256" key="4">
    <source>
        <dbReference type="ARBA" id="ARBA00022490"/>
    </source>
</evidence>
<feature type="compositionally biased region" description="Low complexity" evidence="7">
    <location>
        <begin position="308"/>
        <end position="330"/>
    </location>
</feature>